<keyword evidence="3" id="KW-1185">Reference proteome</keyword>
<organism evidence="2 3">
    <name type="scientific">Ceratocystis lukuohia</name>
    <dbReference type="NCBI Taxonomy" id="2019550"/>
    <lineage>
        <taxon>Eukaryota</taxon>
        <taxon>Fungi</taxon>
        <taxon>Dikarya</taxon>
        <taxon>Ascomycota</taxon>
        <taxon>Pezizomycotina</taxon>
        <taxon>Sordariomycetes</taxon>
        <taxon>Hypocreomycetidae</taxon>
        <taxon>Microascales</taxon>
        <taxon>Ceratocystidaceae</taxon>
        <taxon>Ceratocystis</taxon>
    </lineage>
</organism>
<sequence>MWLPGFPPLVFMITIFCTQIAAERTRVVHYAHVLGLEFTPSGNGWNQVKGPGGFFAEVYVSQEGRYVAVSEMLNEHNVLDSNEALLSIWEREAKLSAGRLQRIKYYDVNEMSDVSTFNNIFQAFGYDPNADEGIPEIKIARDDTAHQDLRETTFGSEAIDICTEFKETEGMYITGFDIGRDGSDGRWIRVNLFMEGDEDDDDE</sequence>
<protein>
    <submittedName>
        <fullName evidence="2">Uncharacterized protein</fullName>
    </submittedName>
</protein>
<dbReference type="Proteomes" id="UP001610728">
    <property type="component" value="Unassembled WGS sequence"/>
</dbReference>
<proteinExistence type="predicted"/>
<name>A0ABR4MMC7_9PEZI</name>
<evidence type="ECO:0000313" key="3">
    <source>
        <dbReference type="Proteomes" id="UP001610728"/>
    </source>
</evidence>
<feature type="signal peptide" evidence="1">
    <location>
        <begin position="1"/>
        <end position="22"/>
    </location>
</feature>
<gene>
    <name evidence="2" type="ORF">HOO65_030944</name>
</gene>
<comment type="caution">
    <text evidence="2">The sequence shown here is derived from an EMBL/GenBank/DDBJ whole genome shotgun (WGS) entry which is preliminary data.</text>
</comment>
<dbReference type="RefSeq" id="XP_070860623.1">
    <property type="nucleotide sequence ID" value="XM_071000534.1"/>
</dbReference>
<dbReference type="GeneID" id="98117761"/>
<reference evidence="2 3" key="1">
    <citation type="submission" date="2020-05" db="EMBL/GenBank/DDBJ databases">
        <title>Ceratocystis lukuohia genome.</title>
        <authorList>
            <person name="Harrington T.C."/>
            <person name="Kim K."/>
            <person name="Mayers C.G."/>
        </authorList>
    </citation>
    <scope>NUCLEOTIDE SEQUENCE [LARGE SCALE GENOMIC DNA]</scope>
    <source>
        <strain evidence="2 3">C4212</strain>
    </source>
</reference>
<evidence type="ECO:0000256" key="1">
    <source>
        <dbReference type="SAM" id="SignalP"/>
    </source>
</evidence>
<accession>A0ABR4MMC7</accession>
<evidence type="ECO:0000313" key="2">
    <source>
        <dbReference type="EMBL" id="KAL2889443.1"/>
    </source>
</evidence>
<feature type="chain" id="PRO_5045202289" evidence="1">
    <location>
        <begin position="23"/>
        <end position="203"/>
    </location>
</feature>
<dbReference type="EMBL" id="JABSNW010000003">
    <property type="protein sequence ID" value="KAL2889443.1"/>
    <property type="molecule type" value="Genomic_DNA"/>
</dbReference>
<keyword evidence="1" id="KW-0732">Signal</keyword>